<evidence type="ECO:0000313" key="2">
    <source>
        <dbReference type="EMBL" id="TCT22240.1"/>
    </source>
</evidence>
<dbReference type="EMBL" id="SMAO01000003">
    <property type="protein sequence ID" value="TCT22240.1"/>
    <property type="molecule type" value="Genomic_DNA"/>
</dbReference>
<dbReference type="AlphaFoldDB" id="A0A4R3MZS6"/>
<dbReference type="Proteomes" id="UP000295717">
    <property type="component" value="Unassembled WGS sequence"/>
</dbReference>
<feature type="transmembrane region" description="Helical" evidence="1">
    <location>
        <begin position="71"/>
        <end position="89"/>
    </location>
</feature>
<dbReference type="RefSeq" id="WP_132976633.1">
    <property type="nucleotide sequence ID" value="NZ_SMAO01000003.1"/>
</dbReference>
<comment type="caution">
    <text evidence="2">The sequence shown here is derived from an EMBL/GenBank/DDBJ whole genome shotgun (WGS) entry which is preliminary data.</text>
</comment>
<evidence type="ECO:0000256" key="1">
    <source>
        <dbReference type="SAM" id="Phobius"/>
    </source>
</evidence>
<keyword evidence="1" id="KW-0812">Transmembrane</keyword>
<evidence type="ECO:0000313" key="3">
    <source>
        <dbReference type="Proteomes" id="UP000295717"/>
    </source>
</evidence>
<keyword evidence="1" id="KW-1133">Transmembrane helix</keyword>
<feature type="transmembrane region" description="Helical" evidence="1">
    <location>
        <begin position="168"/>
        <end position="191"/>
    </location>
</feature>
<accession>A0A4R3MZS6</accession>
<keyword evidence="1" id="KW-0472">Membrane</keyword>
<feature type="transmembrane region" description="Helical" evidence="1">
    <location>
        <begin position="101"/>
        <end position="120"/>
    </location>
</feature>
<feature type="transmembrane region" description="Helical" evidence="1">
    <location>
        <begin position="127"/>
        <end position="148"/>
    </location>
</feature>
<dbReference type="OrthoDB" id="5770634at2"/>
<name>A0A4R3MZS6_9GAMM</name>
<protein>
    <submittedName>
        <fullName evidence="2">Uncharacterized protein</fullName>
    </submittedName>
</protein>
<proteinExistence type="predicted"/>
<gene>
    <name evidence="2" type="ORF">EDC35_103339</name>
</gene>
<keyword evidence="3" id="KW-1185">Reference proteome</keyword>
<sequence length="199" mass="21549">MSNSAKQSSFLLALLPLVILYAGAAVLVVLSRDGLGGMVQYWEFFVPVVAVISLMSGWGQAYVNGNSRLMYLIKQVIIWGLLIAILWMFQTLGITSALGDQKYALVLLALLVLTAIAVGLSLDFKLFFFGLFLAAGAYLLAVPADTTILTKVGEIFRIADPQNKPQTIVVTMALVGFVLSAFFLISVRGAIMAKRIRAK</sequence>
<feature type="transmembrane region" description="Helical" evidence="1">
    <location>
        <begin position="40"/>
        <end position="59"/>
    </location>
</feature>
<organism evidence="2 3">
    <name type="scientific">Thiobaca trueperi</name>
    <dbReference type="NCBI Taxonomy" id="127458"/>
    <lineage>
        <taxon>Bacteria</taxon>
        <taxon>Pseudomonadati</taxon>
        <taxon>Pseudomonadota</taxon>
        <taxon>Gammaproteobacteria</taxon>
        <taxon>Chromatiales</taxon>
        <taxon>Chromatiaceae</taxon>
        <taxon>Thiobaca</taxon>
    </lineage>
</organism>
<reference evidence="2 3" key="1">
    <citation type="submission" date="2019-03" db="EMBL/GenBank/DDBJ databases">
        <title>Genomic Encyclopedia of Type Strains, Phase IV (KMG-IV): sequencing the most valuable type-strain genomes for metagenomic binning, comparative biology and taxonomic classification.</title>
        <authorList>
            <person name="Goeker M."/>
        </authorList>
    </citation>
    <scope>NUCLEOTIDE SEQUENCE [LARGE SCALE GENOMIC DNA]</scope>
    <source>
        <strain evidence="2 3">DSM 13587</strain>
    </source>
</reference>